<sequence>TALKLGIITINSISEKSVSGKDVQHVDHEERELKPMELAAKFPKLFSGKLDRAKNIEIKLDLDPEVNPVRQPQRPVPFHMRDQVKQEILKQV</sequence>
<name>A0A3M7PIG1_BRAPC</name>
<dbReference type="AlphaFoldDB" id="A0A3M7PIG1"/>
<comment type="caution">
    <text evidence="1">The sequence shown here is derived from an EMBL/GenBank/DDBJ whole genome shotgun (WGS) entry which is preliminary data.</text>
</comment>
<dbReference type="Proteomes" id="UP000276133">
    <property type="component" value="Unassembled WGS sequence"/>
</dbReference>
<proteinExistence type="predicted"/>
<keyword evidence="2" id="KW-1185">Reference proteome</keyword>
<feature type="non-terminal residue" evidence="1">
    <location>
        <position position="1"/>
    </location>
</feature>
<evidence type="ECO:0000313" key="1">
    <source>
        <dbReference type="EMBL" id="RMZ98842.1"/>
    </source>
</evidence>
<organism evidence="1 2">
    <name type="scientific">Brachionus plicatilis</name>
    <name type="common">Marine rotifer</name>
    <name type="synonym">Brachionus muelleri</name>
    <dbReference type="NCBI Taxonomy" id="10195"/>
    <lineage>
        <taxon>Eukaryota</taxon>
        <taxon>Metazoa</taxon>
        <taxon>Spiralia</taxon>
        <taxon>Gnathifera</taxon>
        <taxon>Rotifera</taxon>
        <taxon>Eurotatoria</taxon>
        <taxon>Monogononta</taxon>
        <taxon>Pseudotrocha</taxon>
        <taxon>Ploima</taxon>
        <taxon>Brachionidae</taxon>
        <taxon>Brachionus</taxon>
    </lineage>
</organism>
<evidence type="ECO:0000313" key="2">
    <source>
        <dbReference type="Proteomes" id="UP000276133"/>
    </source>
</evidence>
<dbReference type="EMBL" id="REGN01010529">
    <property type="protein sequence ID" value="RMZ98842.1"/>
    <property type="molecule type" value="Genomic_DNA"/>
</dbReference>
<protein>
    <submittedName>
        <fullName evidence="1">Uncharacterized protein</fullName>
    </submittedName>
</protein>
<reference evidence="1 2" key="1">
    <citation type="journal article" date="2018" name="Sci. Rep.">
        <title>Genomic signatures of local adaptation to the degree of environmental predictability in rotifers.</title>
        <authorList>
            <person name="Franch-Gras L."/>
            <person name="Hahn C."/>
            <person name="Garcia-Roger E.M."/>
            <person name="Carmona M.J."/>
            <person name="Serra M."/>
            <person name="Gomez A."/>
        </authorList>
    </citation>
    <scope>NUCLEOTIDE SEQUENCE [LARGE SCALE GENOMIC DNA]</scope>
    <source>
        <strain evidence="1">HYR1</strain>
    </source>
</reference>
<gene>
    <name evidence="1" type="ORF">BpHYR1_015475</name>
</gene>
<dbReference type="OrthoDB" id="2286242at2759"/>
<accession>A0A3M7PIG1</accession>